<evidence type="ECO:0000313" key="1">
    <source>
        <dbReference type="EMBL" id="RRD60759.1"/>
    </source>
</evidence>
<dbReference type="Pfam" id="PF19635">
    <property type="entry name" value="DUF6138"/>
    <property type="match status" value="1"/>
</dbReference>
<proteinExistence type="predicted"/>
<dbReference type="Proteomes" id="UP000278609">
    <property type="component" value="Unassembled WGS sequence"/>
</dbReference>
<reference evidence="1 2" key="1">
    <citation type="submission" date="2018-11" db="EMBL/GenBank/DDBJ databases">
        <title>Genomes From Bacteria Associated with the Canine Oral Cavity: a Test Case for Automated Genome-Based Taxonomic Assignment.</title>
        <authorList>
            <person name="Coil D.A."/>
            <person name="Jospin G."/>
            <person name="Darling A.E."/>
            <person name="Wallis C."/>
            <person name="Davis I.J."/>
            <person name="Harris S."/>
            <person name="Eisen J.A."/>
            <person name="Holcombe L.J."/>
            <person name="O'Flynn C."/>
        </authorList>
    </citation>
    <scope>NUCLEOTIDE SEQUENCE [LARGE SCALE GENOMIC DNA]</scope>
    <source>
        <strain evidence="1 2">OH2617_COT-023</strain>
    </source>
</reference>
<dbReference type="OrthoDB" id="1089802at2"/>
<gene>
    <name evidence="1" type="ORF">EII40_06990</name>
</gene>
<dbReference type="EMBL" id="RQYS01000026">
    <property type="protein sequence ID" value="RRD60759.1"/>
    <property type="molecule type" value="Genomic_DNA"/>
</dbReference>
<evidence type="ECO:0000313" key="2">
    <source>
        <dbReference type="Proteomes" id="UP000278609"/>
    </source>
</evidence>
<dbReference type="AlphaFoldDB" id="A0A3P1XPT5"/>
<sequence length="387" mass="44881">MMSKRQYIIFDDVLRDKTIIPYLDACIAEIENGTARVSKTRAERGYPSHLCFRVDGKEILIGAALEYYLYSLQHSEFISKKAEDFTEKMRVLCGWRWDVDRTLNSWIDRVVRDPFFYNDSDSRFGRNWKLNPENPGYTLSKEYLKFACFIAICFTKYGMSSDKVTSDEIFFFLKSLGSSLPEQLKKNGSGALPKDLAKSKTDDYSFSANDAFATIRINVKNESEESYNQVLDTLCRLLEFGFPKSYSLDFKSPNKIYLPIKKTPKKGVNQLFANAVLYPNLHSKIERYARLAMQEDEWYNNLNDENCAMPGTFAVFALGLYDEKYHQLVCDYLSTCDGEHQSLHGEFVLAYIEKYGFTEKGLELYNLCEMNIQHLPKKLISLYKSRK</sequence>
<organism evidence="1 2">
    <name type="scientific">Tannerella forsythia</name>
    <name type="common">Bacteroides forsythus</name>
    <dbReference type="NCBI Taxonomy" id="28112"/>
    <lineage>
        <taxon>Bacteria</taxon>
        <taxon>Pseudomonadati</taxon>
        <taxon>Bacteroidota</taxon>
        <taxon>Bacteroidia</taxon>
        <taxon>Bacteroidales</taxon>
        <taxon>Tannerellaceae</taxon>
        <taxon>Tannerella</taxon>
    </lineage>
</organism>
<protein>
    <submittedName>
        <fullName evidence="1">Uncharacterized protein</fullName>
    </submittedName>
</protein>
<comment type="caution">
    <text evidence="1">The sequence shown here is derived from an EMBL/GenBank/DDBJ whole genome shotgun (WGS) entry which is preliminary data.</text>
</comment>
<dbReference type="InterPro" id="IPR046136">
    <property type="entry name" value="DUF6138"/>
</dbReference>
<accession>A0A3P1XPT5</accession>
<name>A0A3P1XPT5_TANFO</name>